<evidence type="ECO:0000256" key="1">
    <source>
        <dbReference type="ARBA" id="ARBA00022670"/>
    </source>
</evidence>
<accession>A0A382TXD9</accession>
<keyword evidence="1" id="KW-0645">Protease</keyword>
<dbReference type="Gene3D" id="3.40.630.10">
    <property type="entry name" value="Zn peptidases"/>
    <property type="match status" value="1"/>
</dbReference>
<sequence length="196" mass="22188">MTRSLAIEAIERYFDDDSFFSDLERRVGYRTESQEPAQRPELYRYLEQEMSGYLVELGFSCHIEENPDDNGGPFLIAERIEALGLPTVLSYGHGDVVRGYDDQWREGLNPWSVTRESDRWYGRGTADNKGQHTINLAALRTVLAQRGSLGFNIKVLIETGEERGSPGLREFCQCNADRLAADVFIASDGPRLAPHR</sequence>
<name>A0A382TXD9_9ZZZZ</name>
<keyword evidence="3" id="KW-0378">Hydrolase</keyword>
<feature type="non-terminal residue" evidence="4">
    <location>
        <position position="196"/>
    </location>
</feature>
<dbReference type="InterPro" id="IPR051458">
    <property type="entry name" value="Cyt/Met_Dipeptidase"/>
</dbReference>
<evidence type="ECO:0000256" key="3">
    <source>
        <dbReference type="ARBA" id="ARBA00022801"/>
    </source>
</evidence>
<dbReference type="SUPFAM" id="SSF53187">
    <property type="entry name" value="Zn-dependent exopeptidases"/>
    <property type="match status" value="1"/>
</dbReference>
<gene>
    <name evidence="4" type="ORF">METZ01_LOCUS379594</name>
</gene>
<evidence type="ECO:0000256" key="2">
    <source>
        <dbReference type="ARBA" id="ARBA00022723"/>
    </source>
</evidence>
<organism evidence="4">
    <name type="scientific">marine metagenome</name>
    <dbReference type="NCBI Taxonomy" id="408172"/>
    <lineage>
        <taxon>unclassified sequences</taxon>
        <taxon>metagenomes</taxon>
        <taxon>ecological metagenomes</taxon>
    </lineage>
</organism>
<keyword evidence="2" id="KW-0479">Metal-binding</keyword>
<dbReference type="EMBL" id="UINC01139908">
    <property type="protein sequence ID" value="SVD26740.1"/>
    <property type="molecule type" value="Genomic_DNA"/>
</dbReference>
<evidence type="ECO:0000313" key="4">
    <source>
        <dbReference type="EMBL" id="SVD26740.1"/>
    </source>
</evidence>
<dbReference type="PANTHER" id="PTHR43270">
    <property type="entry name" value="BETA-ALA-HIS DIPEPTIDASE"/>
    <property type="match status" value="1"/>
</dbReference>
<dbReference type="GO" id="GO:0046872">
    <property type="term" value="F:metal ion binding"/>
    <property type="evidence" value="ECO:0007669"/>
    <property type="project" value="UniProtKB-KW"/>
</dbReference>
<evidence type="ECO:0008006" key="5">
    <source>
        <dbReference type="Google" id="ProtNLM"/>
    </source>
</evidence>
<dbReference type="Pfam" id="PF01546">
    <property type="entry name" value="Peptidase_M20"/>
    <property type="match status" value="1"/>
</dbReference>
<dbReference type="AlphaFoldDB" id="A0A382TXD9"/>
<dbReference type="InterPro" id="IPR002933">
    <property type="entry name" value="Peptidase_M20"/>
</dbReference>
<reference evidence="4" key="1">
    <citation type="submission" date="2018-05" db="EMBL/GenBank/DDBJ databases">
        <authorList>
            <person name="Lanie J.A."/>
            <person name="Ng W.-L."/>
            <person name="Kazmierczak K.M."/>
            <person name="Andrzejewski T.M."/>
            <person name="Davidsen T.M."/>
            <person name="Wayne K.J."/>
            <person name="Tettelin H."/>
            <person name="Glass J.I."/>
            <person name="Rusch D."/>
            <person name="Podicherti R."/>
            <person name="Tsui H.-C.T."/>
            <person name="Winkler M.E."/>
        </authorList>
    </citation>
    <scope>NUCLEOTIDE SEQUENCE</scope>
</reference>
<dbReference type="PANTHER" id="PTHR43270:SF12">
    <property type="entry name" value="SUCCINYL-DIAMINOPIMELATE DESUCCINYLASE"/>
    <property type="match status" value="1"/>
</dbReference>
<protein>
    <recommendedName>
        <fullName evidence="5">Peptidase M20 dimerisation domain-containing protein</fullName>
    </recommendedName>
</protein>
<dbReference type="GO" id="GO:0008233">
    <property type="term" value="F:peptidase activity"/>
    <property type="evidence" value="ECO:0007669"/>
    <property type="project" value="UniProtKB-KW"/>
</dbReference>
<proteinExistence type="predicted"/>
<dbReference type="GO" id="GO:0006508">
    <property type="term" value="P:proteolysis"/>
    <property type="evidence" value="ECO:0007669"/>
    <property type="project" value="UniProtKB-KW"/>
</dbReference>